<dbReference type="Pfam" id="PF07944">
    <property type="entry name" value="Beta-AFase-like_GH127_cat"/>
    <property type="match status" value="1"/>
</dbReference>
<evidence type="ECO:0000259" key="2">
    <source>
        <dbReference type="Pfam" id="PF20620"/>
    </source>
</evidence>
<name>A0A1Q5ZZR0_9SPHI</name>
<accession>A0A1Q5ZZR0</accession>
<keyword evidence="5" id="KW-1185">Reference proteome</keyword>
<evidence type="ECO:0000259" key="1">
    <source>
        <dbReference type="Pfam" id="PF07944"/>
    </source>
</evidence>
<dbReference type="SUPFAM" id="SSF48208">
    <property type="entry name" value="Six-hairpin glycosidases"/>
    <property type="match status" value="1"/>
</dbReference>
<dbReference type="AlphaFoldDB" id="A0A1Q5ZZR0"/>
<feature type="domain" description="Non-reducing end beta-L-arabinofuranosidase-like GH127 catalytic" evidence="1">
    <location>
        <begin position="78"/>
        <end position="457"/>
    </location>
</feature>
<dbReference type="InterPro" id="IPR008928">
    <property type="entry name" value="6-hairpin_glycosidase_sf"/>
</dbReference>
<dbReference type="EMBL" id="MPPL01000001">
    <property type="protein sequence ID" value="OKS87255.1"/>
    <property type="molecule type" value="Genomic_DNA"/>
</dbReference>
<dbReference type="Pfam" id="PF20736">
    <property type="entry name" value="Glyco_hydro127M"/>
    <property type="match status" value="1"/>
</dbReference>
<dbReference type="PANTHER" id="PTHR31151">
    <property type="entry name" value="PROLINE-TRNA LIGASE (DUF1680)"/>
    <property type="match status" value="1"/>
</dbReference>
<evidence type="ECO:0008006" key="6">
    <source>
        <dbReference type="Google" id="ProtNLM"/>
    </source>
</evidence>
<dbReference type="InterPro" id="IPR049046">
    <property type="entry name" value="Beta-AFase-like_GH127_middle"/>
</dbReference>
<dbReference type="STRING" id="1302689.RG47T_2714"/>
<feature type="domain" description="Glycoside hydrolase GH146 substrate-binding" evidence="2">
    <location>
        <begin position="677"/>
        <end position="810"/>
    </location>
</feature>
<proteinExistence type="predicted"/>
<sequence>MQKMISYYKDKPPNFTAPIFFQKQSTMRNKNNWLLLLAVCLVNVNKVKAQSYLPEWNDTRMKVKLAVPVKAYAFNLKDVQLLESPFKVAMRADEKYLLSIDPDRLLSGFLSHSGLKPKGALYEGWESSGLAGHTLGHYLSAISMLYASNRNPVVLKRINYVVDQLAECQRARKTGYIGAIPKEDTIWAEVAKGDIRSRGFDLNGGWSPWYTVHKVMAGLLDAYLYANNTKALNICKGMADWTGQTLKNLNDEQLQKMLFCEYGGMAEPLANLYAITGEKKYLDLSYKFYDKRILDPLAKQEDDLPGKHSNTQIPKVIAGARRYELNGDKKDKEIADFFWKTVTEDHSYVTGGNSNYEYLGEPNKLNDKLTENTTETCNTYNMLKLTRHLFALQPSAGLMDYYEKALYNHILASQNHDDGMMCYFVSLRMGGKKEYSTPFTTFTCCVGSGMENHVKYNESIYFRGADGSVYVNLFIPSVLNYKDKGISIKQETALPVNNHVTFTITAAKPVLLPIKIRKPKWSGNQAITINGVKQAENLNSEGYIVLNHRWKTNDKIELTLSEDLYTEAMPDNANRKAVFYGPVLLAGILGNKEPDPVSGVPVLVTSEKDPAKWLQMVDKSQLSFSTNKVGKPGDVKLVPFNTTKDEYYTVYWDVFTPDAWTVQQKAYDEQKKKLQEMEAHTVDVLRPGEMQPERDHNFTSEKALTGEEHLRKWRATEEGGYLSYEMKVDPNAQNTMINTYWGMDNRGRKFDILIDGVAINSEDLNQYKESRFYDISYQIPIERTKGKTKVTVKLMPKEANAVGPVYGSRVVKD</sequence>
<evidence type="ECO:0000259" key="3">
    <source>
        <dbReference type="Pfam" id="PF20736"/>
    </source>
</evidence>
<comment type="caution">
    <text evidence="4">The sequence shown here is derived from an EMBL/GenBank/DDBJ whole genome shotgun (WGS) entry which is preliminary data.</text>
</comment>
<organism evidence="4 5">
    <name type="scientific">Mucilaginibacter polytrichastri</name>
    <dbReference type="NCBI Taxonomy" id="1302689"/>
    <lineage>
        <taxon>Bacteria</taxon>
        <taxon>Pseudomonadati</taxon>
        <taxon>Bacteroidota</taxon>
        <taxon>Sphingobacteriia</taxon>
        <taxon>Sphingobacteriales</taxon>
        <taxon>Sphingobacteriaceae</taxon>
        <taxon>Mucilaginibacter</taxon>
    </lineage>
</organism>
<dbReference type="PANTHER" id="PTHR31151:SF0">
    <property type="entry name" value="PROLINE-TRNA LIGASE (DUF1680)"/>
    <property type="match status" value="1"/>
</dbReference>
<feature type="domain" description="Non-reducing end beta-L-arabinofuranosidase-like GH127 middle" evidence="3">
    <location>
        <begin position="469"/>
        <end position="560"/>
    </location>
</feature>
<dbReference type="Pfam" id="PF20620">
    <property type="entry name" value="DUF6805"/>
    <property type="match status" value="1"/>
</dbReference>
<gene>
    <name evidence="4" type="ORF">RG47T_2714</name>
</gene>
<evidence type="ECO:0000313" key="4">
    <source>
        <dbReference type="EMBL" id="OKS87255.1"/>
    </source>
</evidence>
<evidence type="ECO:0000313" key="5">
    <source>
        <dbReference type="Proteomes" id="UP000186720"/>
    </source>
</evidence>
<reference evidence="4 5" key="1">
    <citation type="submission" date="2016-11" db="EMBL/GenBank/DDBJ databases">
        <title>Whole Genome Sequencing of Mucilaginibacter polytrichastri RG4-7(T) isolated from the moss sample.</title>
        <authorList>
            <person name="Li Y."/>
        </authorList>
    </citation>
    <scope>NUCLEOTIDE SEQUENCE [LARGE SCALE GENOMIC DNA]</scope>
    <source>
        <strain evidence="4 5">RG4-7</strain>
    </source>
</reference>
<dbReference type="Proteomes" id="UP000186720">
    <property type="component" value="Unassembled WGS sequence"/>
</dbReference>
<dbReference type="InterPro" id="IPR046544">
    <property type="entry name" value="GH146_SB_dom"/>
</dbReference>
<dbReference type="InterPro" id="IPR012878">
    <property type="entry name" value="Beta-AFase-like_GH127_cat"/>
</dbReference>
<dbReference type="GO" id="GO:0005975">
    <property type="term" value="P:carbohydrate metabolic process"/>
    <property type="evidence" value="ECO:0007669"/>
    <property type="project" value="InterPro"/>
</dbReference>
<protein>
    <recommendedName>
        <fullName evidence="6">Glycoside hydrolase family 127 protein</fullName>
    </recommendedName>
</protein>